<gene>
    <name evidence="1" type="ORF">ACE1CI_22810</name>
</gene>
<dbReference type="Pfam" id="PF08819">
    <property type="entry name" value="DUF1802"/>
    <property type="match status" value="1"/>
</dbReference>
<protein>
    <submittedName>
        <fullName evidence="1">DUF1802 family protein</fullName>
    </submittedName>
</protein>
<sequence>MELTTINHALKEWAVAVDALEAGRTILLLRKGGIREEGNHFKVAHNEVLLYPTFEHQQPDLLKPEYADVVTPVPSGWHPETIRIGAWAKITDIFMVSFEPSIKALLPFHVWNEQFVSDRLKWKPSQPIYLLLLRTYKLSQPQEIPYCAEYGGCKSWIDLKEEISVANATPVLTDTEYNKRTSVIRNLIANPSASHILNQPKN</sequence>
<dbReference type="PIRSF" id="PIRSF018957">
    <property type="entry name" value="UCP018957"/>
    <property type="match status" value="1"/>
</dbReference>
<dbReference type="EMBL" id="JBHFNR010000168">
    <property type="protein sequence ID" value="MFB2895748.1"/>
    <property type="molecule type" value="Genomic_DNA"/>
</dbReference>
<dbReference type="InterPro" id="IPR014923">
    <property type="entry name" value="DUF1802"/>
</dbReference>
<comment type="caution">
    <text evidence="1">The sequence shown here is derived from an EMBL/GenBank/DDBJ whole genome shotgun (WGS) entry which is preliminary data.</text>
</comment>
<reference evidence="1 2" key="1">
    <citation type="submission" date="2024-09" db="EMBL/GenBank/DDBJ databases">
        <title>Floridaenema gen nov. (Aerosakkonemataceae, Aerosakkonematales ord. nov., Cyanobacteria) from benthic tropical and subtropical fresh waters, with the description of four new species.</title>
        <authorList>
            <person name="Moretto J.A."/>
            <person name="Berthold D.E."/>
            <person name="Lefler F.W."/>
            <person name="Huang I.-S."/>
            <person name="Laughinghouse H. IV."/>
        </authorList>
    </citation>
    <scope>NUCLEOTIDE SEQUENCE [LARGE SCALE GENOMIC DNA]</scope>
    <source>
        <strain evidence="1 2">BLCC-F50</strain>
    </source>
</reference>
<name>A0ABV4XVM2_9CYAN</name>
<keyword evidence="2" id="KW-1185">Reference proteome</keyword>
<evidence type="ECO:0000313" key="2">
    <source>
        <dbReference type="Proteomes" id="UP001576784"/>
    </source>
</evidence>
<evidence type="ECO:0000313" key="1">
    <source>
        <dbReference type="EMBL" id="MFB2895748.1"/>
    </source>
</evidence>
<accession>A0ABV4XVM2</accession>
<dbReference type="InterPro" id="IPR008307">
    <property type="entry name" value="UCP018957"/>
</dbReference>
<dbReference type="Proteomes" id="UP001576784">
    <property type="component" value="Unassembled WGS sequence"/>
</dbReference>
<dbReference type="RefSeq" id="WP_413265383.1">
    <property type="nucleotide sequence ID" value="NZ_JBHFNR010000168.1"/>
</dbReference>
<proteinExistence type="predicted"/>
<organism evidence="1 2">
    <name type="scientific">Floridaenema flaviceps BLCC-F50</name>
    <dbReference type="NCBI Taxonomy" id="3153642"/>
    <lineage>
        <taxon>Bacteria</taxon>
        <taxon>Bacillati</taxon>
        <taxon>Cyanobacteriota</taxon>
        <taxon>Cyanophyceae</taxon>
        <taxon>Oscillatoriophycideae</taxon>
        <taxon>Aerosakkonematales</taxon>
        <taxon>Aerosakkonemataceae</taxon>
        <taxon>Floridanema</taxon>
        <taxon>Floridanema flaviceps</taxon>
    </lineage>
</organism>